<dbReference type="EMBL" id="JAAONZ010000003">
    <property type="protein sequence ID" value="NHO65024.1"/>
    <property type="molecule type" value="Genomic_DNA"/>
</dbReference>
<organism evidence="10 11">
    <name type="scientific">Pseudomaricurvus hydrocarbonicus</name>
    <dbReference type="NCBI Taxonomy" id="1470433"/>
    <lineage>
        <taxon>Bacteria</taxon>
        <taxon>Pseudomonadati</taxon>
        <taxon>Pseudomonadota</taxon>
        <taxon>Gammaproteobacteria</taxon>
        <taxon>Cellvibrionales</taxon>
        <taxon>Cellvibrionaceae</taxon>
        <taxon>Pseudomaricurvus</taxon>
    </lineage>
</organism>
<feature type="transmembrane region" description="Helical" evidence="8">
    <location>
        <begin position="412"/>
        <end position="429"/>
    </location>
</feature>
<comment type="subcellular location">
    <subcellularLocation>
        <location evidence="2">Cell inner membrane</location>
        <topology evidence="2">Multi-pass membrane protein</topology>
    </subcellularLocation>
</comment>
<comment type="function">
    <text evidence="1">Intake of glucose and galactose.</text>
</comment>
<keyword evidence="6 8" id="KW-1133">Transmembrane helix</keyword>
<feature type="transmembrane region" description="Helical" evidence="8">
    <location>
        <begin position="307"/>
        <end position="326"/>
    </location>
</feature>
<keyword evidence="11" id="KW-1185">Reference proteome</keyword>
<evidence type="ECO:0000256" key="5">
    <source>
        <dbReference type="ARBA" id="ARBA00022692"/>
    </source>
</evidence>
<feature type="transmembrane region" description="Helical" evidence="8">
    <location>
        <begin position="244"/>
        <end position="268"/>
    </location>
</feature>
<feature type="transmembrane region" description="Helical" evidence="8">
    <location>
        <begin position="12"/>
        <end position="33"/>
    </location>
</feature>
<dbReference type="InterPro" id="IPR020846">
    <property type="entry name" value="MFS_dom"/>
</dbReference>
<feature type="transmembrane region" description="Helical" evidence="8">
    <location>
        <begin position="346"/>
        <end position="368"/>
    </location>
</feature>
<gene>
    <name evidence="10" type="ORF">G8770_05655</name>
</gene>
<evidence type="ECO:0000256" key="6">
    <source>
        <dbReference type="ARBA" id="ARBA00022989"/>
    </source>
</evidence>
<dbReference type="GO" id="GO:0005886">
    <property type="term" value="C:plasma membrane"/>
    <property type="evidence" value="ECO:0007669"/>
    <property type="project" value="UniProtKB-SubCell"/>
</dbReference>
<dbReference type="GO" id="GO:0005354">
    <property type="term" value="F:galactose transmembrane transporter activity"/>
    <property type="evidence" value="ECO:0007669"/>
    <property type="project" value="InterPro"/>
</dbReference>
<dbReference type="PROSITE" id="PS50850">
    <property type="entry name" value="MFS"/>
    <property type="match status" value="1"/>
</dbReference>
<dbReference type="InterPro" id="IPR011701">
    <property type="entry name" value="MFS"/>
</dbReference>
<dbReference type="InterPro" id="IPR005964">
    <property type="entry name" value="Glc/Gal_transptr_bac"/>
</dbReference>
<dbReference type="GO" id="GO:0055056">
    <property type="term" value="F:D-glucose transmembrane transporter activity"/>
    <property type="evidence" value="ECO:0007669"/>
    <property type="project" value="InterPro"/>
</dbReference>
<keyword evidence="4" id="KW-1003">Cell membrane</keyword>
<feature type="transmembrane region" description="Helical" evidence="8">
    <location>
        <begin position="280"/>
        <end position="300"/>
    </location>
</feature>
<evidence type="ECO:0000313" key="11">
    <source>
        <dbReference type="Proteomes" id="UP000787472"/>
    </source>
</evidence>
<comment type="similarity">
    <text evidence="3">Belongs to the major facilitator superfamily. FHS transporter (TC 2.A.1.7) family.</text>
</comment>
<dbReference type="InterPro" id="IPR036259">
    <property type="entry name" value="MFS_trans_sf"/>
</dbReference>
<dbReference type="GO" id="GO:1904659">
    <property type="term" value="P:D-glucose transmembrane transport"/>
    <property type="evidence" value="ECO:0007669"/>
    <property type="project" value="InterPro"/>
</dbReference>
<dbReference type="PANTHER" id="PTHR43702">
    <property type="entry name" value="L-FUCOSE-PROTON SYMPORTER"/>
    <property type="match status" value="1"/>
</dbReference>
<comment type="caution">
    <text evidence="10">The sequence shown here is derived from an EMBL/GenBank/DDBJ whole genome shotgun (WGS) entry which is preliminary data.</text>
</comment>
<accession>A0A9E5JR75</accession>
<dbReference type="RefSeq" id="WP_167182988.1">
    <property type="nucleotide sequence ID" value="NZ_JAAONZ010000003.1"/>
</dbReference>
<keyword evidence="7 8" id="KW-0472">Membrane</keyword>
<dbReference type="Pfam" id="PF07690">
    <property type="entry name" value="MFS_1"/>
    <property type="match status" value="1"/>
</dbReference>
<feature type="transmembrane region" description="Helical" evidence="8">
    <location>
        <begin position="53"/>
        <end position="71"/>
    </location>
</feature>
<evidence type="ECO:0000256" key="4">
    <source>
        <dbReference type="ARBA" id="ARBA00022475"/>
    </source>
</evidence>
<dbReference type="CDD" id="cd17394">
    <property type="entry name" value="MFS_FucP_like"/>
    <property type="match status" value="1"/>
</dbReference>
<evidence type="ECO:0000256" key="2">
    <source>
        <dbReference type="ARBA" id="ARBA00004429"/>
    </source>
</evidence>
<proteinExistence type="inferred from homology"/>
<dbReference type="Proteomes" id="UP000787472">
    <property type="component" value="Unassembled WGS sequence"/>
</dbReference>
<dbReference type="AlphaFoldDB" id="A0A9E5JR75"/>
<feature type="transmembrane region" description="Helical" evidence="8">
    <location>
        <begin position="83"/>
        <end position="101"/>
    </location>
</feature>
<feature type="transmembrane region" description="Helical" evidence="8">
    <location>
        <begin position="380"/>
        <end position="400"/>
    </location>
</feature>
<feature type="transmembrane region" description="Helical" evidence="8">
    <location>
        <begin position="145"/>
        <end position="168"/>
    </location>
</feature>
<feature type="domain" description="Major facilitator superfamily (MFS) profile" evidence="9">
    <location>
        <begin position="17"/>
        <end position="440"/>
    </location>
</feature>
<evidence type="ECO:0000256" key="3">
    <source>
        <dbReference type="ARBA" id="ARBA00009120"/>
    </source>
</evidence>
<evidence type="ECO:0000313" key="10">
    <source>
        <dbReference type="EMBL" id="NHO65024.1"/>
    </source>
</evidence>
<evidence type="ECO:0000256" key="7">
    <source>
        <dbReference type="ARBA" id="ARBA00023136"/>
    </source>
</evidence>
<name>A0A9E5JR75_9GAMM</name>
<dbReference type="SUPFAM" id="SSF103473">
    <property type="entry name" value="MFS general substrate transporter"/>
    <property type="match status" value="1"/>
</dbReference>
<feature type="transmembrane region" description="Helical" evidence="8">
    <location>
        <begin position="199"/>
        <end position="218"/>
    </location>
</feature>
<dbReference type="InterPro" id="IPR050375">
    <property type="entry name" value="MFS_TsgA-like"/>
</dbReference>
<feature type="transmembrane region" description="Helical" evidence="8">
    <location>
        <begin position="107"/>
        <end position="124"/>
    </location>
</feature>
<evidence type="ECO:0000256" key="8">
    <source>
        <dbReference type="SAM" id="Phobius"/>
    </source>
</evidence>
<protein>
    <submittedName>
        <fullName evidence="10">Sugar MFS transporter</fullName>
    </submittedName>
</protein>
<sequence>MDTVVSQTERHGSSVMPMFIVGTLFFIFGFVTWLNGSLIPFLQIACELTHMEAYLVTMAFYISYTVMALPMSVILRRTGYRKGMMLGLVIMAVGSLIFIPAAEARMFSIFLVALFILGTGLTILQTASNPYIVHIGPHETAAVRISIMGLMNKGAGIVAPLVFTAFILSDMSQFTEAHLATLDPAHKIAELEALSSRLVAPYLIMAVMLLALAAMVHFSPLPEIETQQDDSDDSAASVMQYPNLILGVIALFFYVGVEVIAGDTIGLFGKEMGVTNFGQLTSYTMVFMVSAYVVGMIVIPRWIKQETALVISAVLGLVLSVMVMTGSGDSYAVWNAMFAWTGVPEIPNVVLFIALLGFANALVWPAIWPMALTGLGRLTSTGSALLIMAISGGAIFPFLYGAIADASGDSQGAYWVMIPCYLFILFYALKGHKLKSWTGR</sequence>
<dbReference type="Gene3D" id="1.20.1250.20">
    <property type="entry name" value="MFS general substrate transporter like domains"/>
    <property type="match status" value="2"/>
</dbReference>
<reference evidence="10" key="1">
    <citation type="submission" date="2020-03" db="EMBL/GenBank/DDBJ databases">
        <authorList>
            <person name="Guo F."/>
        </authorList>
    </citation>
    <scope>NUCLEOTIDE SEQUENCE</scope>
    <source>
        <strain evidence="10">JCM 30134</strain>
    </source>
</reference>
<dbReference type="PANTHER" id="PTHR43702:SF12">
    <property type="entry name" value="N-ACETYL GLUCOSAMINE TRANSPORTER NAGP"/>
    <property type="match status" value="1"/>
</dbReference>
<dbReference type="NCBIfam" id="TIGR01272">
    <property type="entry name" value="gluP"/>
    <property type="match status" value="1"/>
</dbReference>
<evidence type="ECO:0000256" key="1">
    <source>
        <dbReference type="ARBA" id="ARBA00003321"/>
    </source>
</evidence>
<evidence type="ECO:0000259" key="9">
    <source>
        <dbReference type="PROSITE" id="PS50850"/>
    </source>
</evidence>
<keyword evidence="5 8" id="KW-0812">Transmembrane</keyword>